<dbReference type="eggNOG" id="COG1028">
    <property type="taxonomic scope" value="Bacteria"/>
</dbReference>
<dbReference type="PDB" id="8HI5">
    <property type="method" value="X-ray"/>
    <property type="resolution" value="2.30 A"/>
    <property type="chains" value="A=573-1229"/>
</dbReference>
<feature type="binding site" evidence="7">
    <location>
        <position position="616"/>
    </location>
    <ligand>
        <name>NADP(+)</name>
        <dbReference type="ChEBI" id="CHEBI:58349"/>
        <label>2</label>
    </ligand>
</feature>
<dbReference type="SMART" id="SM00822">
    <property type="entry name" value="PKS_KR"/>
    <property type="match status" value="1"/>
</dbReference>
<feature type="domain" description="Ketoreductase" evidence="3">
    <location>
        <begin position="10"/>
        <end position="214"/>
    </location>
</feature>
<dbReference type="FunFam" id="3.40.50.720:FF:000084">
    <property type="entry name" value="Short-chain dehydrogenase reductase"/>
    <property type="match status" value="2"/>
</dbReference>
<dbReference type="PRINTS" id="PR00081">
    <property type="entry name" value="GDHRDH"/>
</dbReference>
<dbReference type="PANTHER" id="PTHR42760">
    <property type="entry name" value="SHORT-CHAIN DEHYDROGENASES/REDUCTASES FAMILY MEMBER"/>
    <property type="match status" value="1"/>
</dbReference>
<reference evidence="6 7" key="2">
    <citation type="journal article" date="2023" name="MBio">
        <title>Structural basis of a bi-functional malonyl-CoA reductase (MCR) from the photosynthetic green non-sulfur bacterium &lt;i&gt;Roseiflexus castenholzii&lt;/i&gt;.</title>
        <authorList>
            <person name="Zhang X."/>
            <person name="Xin J."/>
            <person name="Wang Z."/>
            <person name="Wu W."/>
            <person name="Liu Y."/>
            <person name="Min Z."/>
            <person name="Xin Y."/>
            <person name="Liu B."/>
            <person name="He J."/>
            <person name="Zhang X."/>
            <person name="Xu X."/>
        </authorList>
    </citation>
    <scope>X-RAY CRYSTALLOGRAPHY (2.00 ANGSTROMS) OF 1-572 IN COMPLEX WITH NADP(+)</scope>
</reference>
<dbReference type="EMDB" id="EMD-34812"/>
<name>A7NN59_ROSCS</name>
<feature type="binding site" evidence="8">
    <location>
        <position position="41"/>
    </location>
    <ligand>
        <name>NADP(+)</name>
        <dbReference type="ChEBI" id="CHEBI:58349"/>
        <label>1</label>
    </ligand>
</feature>
<dbReference type="OrthoDB" id="9809287at2"/>
<dbReference type="PDB" id="8HI4">
    <property type="method" value="EM"/>
    <property type="resolution" value="3.35 A"/>
    <property type="chains" value="A/B=1-1229"/>
</dbReference>
<keyword evidence="7 8" id="KW-0547">Nucleotide-binding</keyword>
<dbReference type="PDB" id="8HI6">
    <property type="method" value="X-ray"/>
    <property type="resolution" value="2.00 A"/>
    <property type="chains" value="A=1-572"/>
</dbReference>
<reference evidence="4 5" key="1">
    <citation type="submission" date="2007-08" db="EMBL/GenBank/DDBJ databases">
        <title>Complete sequence of Roseiflexus castenholzii DSM 13941.</title>
        <authorList>
            <consortium name="US DOE Joint Genome Institute"/>
            <person name="Copeland A."/>
            <person name="Lucas S."/>
            <person name="Lapidus A."/>
            <person name="Barry K."/>
            <person name="Glavina del Rio T."/>
            <person name="Dalin E."/>
            <person name="Tice H."/>
            <person name="Pitluck S."/>
            <person name="Thompson L.S."/>
            <person name="Brettin T."/>
            <person name="Bruce D."/>
            <person name="Detter J.C."/>
            <person name="Han C."/>
            <person name="Tapia R."/>
            <person name="Schmutz J."/>
            <person name="Larimer F."/>
            <person name="Land M."/>
            <person name="Hauser L."/>
            <person name="Kyrpides N."/>
            <person name="Mikhailova N."/>
            <person name="Bryant D.A."/>
            <person name="Hanada S."/>
            <person name="Tsukatani Y."/>
            <person name="Richardson P."/>
        </authorList>
    </citation>
    <scope>NUCLEOTIDE SEQUENCE [LARGE SCALE GENOMIC DNA]</scope>
    <source>
        <strain evidence="5">DSM 13941 / HLO8</strain>
    </source>
</reference>
<feature type="binding site" evidence="8">
    <location>
        <position position="211"/>
    </location>
    <ligand>
        <name>NADP(+)</name>
        <dbReference type="ChEBI" id="CHEBI:58349"/>
        <label>1</label>
    </ligand>
</feature>
<evidence type="ECO:0000256" key="2">
    <source>
        <dbReference type="ARBA" id="ARBA00023002"/>
    </source>
</evidence>
<dbReference type="KEGG" id="rca:Rcas_2929"/>
<accession>A7NN59</accession>
<feature type="binding site" evidence="7">
    <location>
        <position position="651"/>
    </location>
    <ligand>
        <name>NADP(+)</name>
        <dbReference type="ChEBI" id="CHEBI:58349"/>
        <label>2</label>
    </ligand>
</feature>
<dbReference type="InterPro" id="IPR036291">
    <property type="entry name" value="NAD(P)-bd_dom_sf"/>
</dbReference>
<evidence type="ECO:0000259" key="3">
    <source>
        <dbReference type="SMART" id="SM00822"/>
    </source>
</evidence>
<keyword evidence="5" id="KW-1185">Reference proteome</keyword>
<dbReference type="EMBL" id="CP000804">
    <property type="protein sequence ID" value="ABU58991.1"/>
    <property type="molecule type" value="Genomic_DNA"/>
</dbReference>
<evidence type="ECO:0000256" key="1">
    <source>
        <dbReference type="ARBA" id="ARBA00006484"/>
    </source>
</evidence>
<dbReference type="STRING" id="383372.Rcas_2929"/>
<feature type="binding site" evidence="8">
    <location>
        <position position="20"/>
    </location>
    <ligand>
        <name>NADP(+)</name>
        <dbReference type="ChEBI" id="CHEBI:58349"/>
        <label>1</label>
    </ligand>
</feature>
<feature type="binding site" evidence="8">
    <location>
        <position position="106"/>
    </location>
    <ligand>
        <name>NADP(+)</name>
        <dbReference type="ChEBI" id="CHEBI:58349"/>
        <label>1</label>
    </ligand>
</feature>
<evidence type="ECO:0007829" key="7">
    <source>
        <dbReference type="PDB" id="8HI5"/>
    </source>
</evidence>
<feature type="binding site" evidence="8">
    <location>
        <position position="178"/>
    </location>
    <ligand>
        <name>NADP(+)</name>
        <dbReference type="ChEBI" id="CHEBI:58349"/>
        <label>1</label>
    </ligand>
</feature>
<protein>
    <submittedName>
        <fullName evidence="4">Short-chain dehydrogenase/reductase SDR</fullName>
    </submittedName>
</protein>
<feature type="binding site" evidence="7">
    <location>
        <position position="594"/>
    </location>
    <ligand>
        <name>NADP(+)</name>
        <dbReference type="ChEBI" id="CHEBI:58349"/>
        <label>2</label>
    </ligand>
</feature>
<feature type="binding site" evidence="7">
    <location>
        <position position="749"/>
    </location>
    <ligand>
        <name>NADP(+)</name>
        <dbReference type="ChEBI" id="CHEBI:58349"/>
        <label>2</label>
    </ligand>
</feature>
<dbReference type="AlphaFoldDB" id="A7NN59"/>
<gene>
    <name evidence="4" type="ordered locus">Rcas_2929</name>
</gene>
<feature type="binding site" evidence="7">
    <location>
        <position position="596"/>
    </location>
    <ligand>
        <name>NADP(+)</name>
        <dbReference type="ChEBI" id="CHEBI:58349"/>
        <label>2</label>
    </ligand>
</feature>
<feature type="binding site" evidence="8">
    <location>
        <position position="21"/>
    </location>
    <ligand>
        <name>NADP(+)</name>
        <dbReference type="ChEBI" id="CHEBI:58349"/>
        <label>1</label>
    </ligand>
</feature>
<keyword evidence="6 7" id="KW-0002">3D-structure</keyword>
<dbReference type="Pfam" id="PF00106">
    <property type="entry name" value="adh_short"/>
    <property type="match status" value="2"/>
</dbReference>
<dbReference type="GO" id="GO:0016616">
    <property type="term" value="F:oxidoreductase activity, acting on the CH-OH group of donors, NAD or NADP as acceptor"/>
    <property type="evidence" value="ECO:0007669"/>
    <property type="project" value="TreeGrafter"/>
</dbReference>
<dbReference type="GO" id="GO:0000166">
    <property type="term" value="F:nucleotide binding"/>
    <property type="evidence" value="ECO:0007669"/>
    <property type="project" value="UniProtKB-KW"/>
</dbReference>
<dbReference type="HOGENOM" id="CLU_269790_0_0_0"/>
<sequence length="1229" mass="134141">MSTVRRLEGKVALITGGAGNIGEVITRRFLAEGATVVITGRNAEKLAVYRRRLIDEERVAPERVVALRMDGSDIAQVRAGVAQIVHGGTDVPIPLHRIDILVNNAGSAGPRRRLVDIPLEPSEVQPPDSETLAQAVGNLVGITWNLTRAAAPHMPSGSSVINISTIFSRTDYYGRIAYVAPKAALNALSDGLARELGVRGIRVNTIYPGPIESERIYTMFQAMDALKGQPEGDTASGFLRMMRLSRIDQNGEVVKRFPSPVDVANTAVFLASDESAAFTGHAFEVTHGMEVPTESRTTFVSRPGLRSVDATGKVILICAGDQVDDAVALADTLRSCRATVVIGFRDPRALEKASVLLREPRHALAADMYGRPTMTAEARLVRLDPLDPRAAAQTLEQIHAELGAIHHAVVLPGQSRHAPSASLIEVDDQVVERFLHQELVGTIALARELARFWEEYPSGSSMHRVLFVSNPDDQQGNQYSHILRAAVEQLVRVWRHESEYDSVNPAHQQEGQSSAAVWANQLIRYVNNEMANLDFTCAWVAKLLGSDRRIAEINLYLPEEIVGTIGVHNPGFGWAESLFGLHMGKVALITGGSAGIGGQIGRLLALSGAHVMLAARNADQLEQMRASIVREVRDASYPDAESRVAIFPGSDVSDIDGLERLVNHTVRVFGKVDYLINNAGIAGAEEMVIDMPVDAWRHTLRANLISNYALLRRLAPQMKAAGGAYVLNVSSYFGGEKYVAIPYPNRSDYAVSKAGQRAMVESLARFLGPEIQINAIAPGPVEGERLKGAGSRPGLFMRRARLILENKRLNEVFAALLAARHEGATIADLLPDLFANDIQSIANSAAMPAPLRRLATMLRETSDAGGSAQSYLMNATIARKLLNRLENGGYITLHDRRALTVEPPEPFFTEAQIEREAIKVRDGILGMLHLQRMPTEFDVALATVFYLADRNVTGETFHPSGGLRFERTVTEGELFGKPGQQRLERLKGSVVYLIGEHLRQHLVLLARTFLDEIHVARVVLLTETTQAATDLAAELSDYEAAGRFVVIPTCGDIEGGIDRAMAEYGRPGPVISTPFRPLPDRALSARNGDWSSVLTTAEFEELVEQQITHHFRVARKAGLIEGANVTLVTPPTSARSTSEEFALANFVKTTLHALTATAGAESERTVPHVPVNQVDLTRRARSEEPRTPSEEEEELQRFVNAVLLTSAPLPTPLESRYRARIYRGNAITV</sequence>
<dbReference type="PRINTS" id="PR00080">
    <property type="entry name" value="SDRFAMILY"/>
</dbReference>
<feature type="binding site" evidence="7">
    <location>
        <position position="652"/>
    </location>
    <ligand>
        <name>NADP(+)</name>
        <dbReference type="ChEBI" id="CHEBI:58349"/>
        <label>2</label>
    </ligand>
</feature>
<dbReference type="CDD" id="cd05233">
    <property type="entry name" value="SDR_c"/>
    <property type="match status" value="2"/>
</dbReference>
<evidence type="ECO:0000313" key="5">
    <source>
        <dbReference type="Proteomes" id="UP000000263"/>
    </source>
</evidence>
<feature type="binding site" evidence="7">
    <location>
        <position position="617"/>
    </location>
    <ligand>
        <name>NADP(+)</name>
        <dbReference type="ChEBI" id="CHEBI:58349"/>
        <label>2</label>
    </ligand>
</feature>
<feature type="binding site" evidence="8">
    <location>
        <position position="138"/>
    </location>
    <ligand>
        <name>NADP(+)</name>
        <dbReference type="ChEBI" id="CHEBI:58349"/>
        <label>1</label>
    </ligand>
</feature>
<feature type="binding site" evidence="8">
    <location>
        <position position="182"/>
    </location>
    <ligand>
        <name>NADP(+)</name>
        <dbReference type="ChEBI" id="CHEBI:58349"/>
        <label>1</label>
    </ligand>
</feature>
<proteinExistence type="evidence at protein level"/>
<feature type="binding site" evidence="8">
    <location>
        <position position="42"/>
    </location>
    <ligand>
        <name>NADP(+)</name>
        <dbReference type="ChEBI" id="CHEBI:58349"/>
        <label>1</label>
    </ligand>
</feature>
<dbReference type="Gene3D" id="3.40.50.720">
    <property type="entry name" value="NAD(P)-binding Rossmann-like Domain"/>
    <property type="match status" value="3"/>
</dbReference>
<keyword evidence="2" id="KW-0560">Oxidoreductase</keyword>
<feature type="binding site" evidence="7">
    <location>
        <position position="593"/>
    </location>
    <ligand>
        <name>NADP(+)</name>
        <dbReference type="ChEBI" id="CHEBI:58349"/>
        <label>2</label>
    </ligand>
</feature>
<dbReference type="InterPro" id="IPR057326">
    <property type="entry name" value="KR_dom"/>
</dbReference>
<evidence type="ECO:0007829" key="8">
    <source>
        <dbReference type="PDB" id="8HI6"/>
    </source>
</evidence>
<evidence type="ECO:0000313" key="4">
    <source>
        <dbReference type="EMBL" id="ABU58991.1"/>
    </source>
</evidence>
<feature type="binding site" evidence="8">
    <location>
        <position position="71"/>
    </location>
    <ligand>
        <name>NADP(+)</name>
        <dbReference type="ChEBI" id="CHEBI:58349"/>
        <label>1</label>
    </ligand>
</feature>
<dbReference type="InterPro" id="IPR002347">
    <property type="entry name" value="SDR_fam"/>
</dbReference>
<dbReference type="SUPFAM" id="SSF51735">
    <property type="entry name" value="NAD(P)-binding Rossmann-fold domains"/>
    <property type="match status" value="3"/>
</dbReference>
<feature type="binding site" evidence="7">
    <location>
        <position position="753"/>
    </location>
    <ligand>
        <name>NADP(+)</name>
        <dbReference type="ChEBI" id="CHEBI:58349"/>
        <label>2</label>
    </ligand>
</feature>
<dbReference type="RefSeq" id="WP_012121415.1">
    <property type="nucleotide sequence ID" value="NC_009767.1"/>
</dbReference>
<organism evidence="4 5">
    <name type="scientific">Roseiflexus castenholzii (strain DSM 13941 / HLO8)</name>
    <dbReference type="NCBI Taxonomy" id="383372"/>
    <lineage>
        <taxon>Bacteria</taxon>
        <taxon>Bacillati</taxon>
        <taxon>Chloroflexota</taxon>
        <taxon>Chloroflexia</taxon>
        <taxon>Chloroflexales</taxon>
        <taxon>Roseiflexineae</taxon>
        <taxon>Roseiflexaceae</taxon>
        <taxon>Roseiflexus</taxon>
    </lineage>
</organism>
<dbReference type="SMR" id="A7NN59"/>
<comment type="similarity">
    <text evidence="1">Belongs to the short-chain dehydrogenases/reductases (SDR) family.</text>
</comment>
<evidence type="ECO:0007829" key="6">
    <source>
        <dbReference type="PDB" id="8HI4"/>
    </source>
</evidence>
<feature type="binding site" evidence="8">
    <location>
        <position position="215"/>
    </location>
    <ligand>
        <name>NADP(+)</name>
        <dbReference type="ChEBI" id="CHEBI:58349"/>
        <label>1</label>
    </ligand>
</feature>
<dbReference type="GO" id="GO:0030497">
    <property type="term" value="P:fatty acid elongation"/>
    <property type="evidence" value="ECO:0007669"/>
    <property type="project" value="TreeGrafter"/>
</dbReference>
<dbReference type="PANTHER" id="PTHR42760:SF40">
    <property type="entry name" value="3-OXOACYL-[ACYL-CARRIER-PROTEIN] REDUCTASE, CHLOROPLASTIC"/>
    <property type="match status" value="1"/>
</dbReference>
<feature type="binding site" evidence="8">
    <location>
        <position position="70"/>
    </location>
    <ligand>
        <name>NADP(+)</name>
        <dbReference type="ChEBI" id="CHEBI:58349"/>
        <label>1</label>
    </ligand>
</feature>
<dbReference type="Proteomes" id="UP000000263">
    <property type="component" value="Chromosome"/>
</dbReference>